<evidence type="ECO:0000313" key="9">
    <source>
        <dbReference type="Proteomes" id="UP000189777"/>
    </source>
</evidence>
<dbReference type="CDD" id="cd06530">
    <property type="entry name" value="S26_SPase_I"/>
    <property type="match status" value="1"/>
</dbReference>
<gene>
    <name evidence="8" type="ORF">SAMN04324258_3016</name>
</gene>
<evidence type="ECO:0000256" key="5">
    <source>
        <dbReference type="NCBIfam" id="TIGR02228"/>
    </source>
</evidence>
<name>A0A1T5L769_9MICO</name>
<dbReference type="PANTHER" id="PTHR10806:SF6">
    <property type="entry name" value="SIGNAL PEPTIDASE COMPLEX CATALYTIC SUBUNIT SEC11"/>
    <property type="match status" value="1"/>
</dbReference>
<evidence type="ECO:0000256" key="6">
    <source>
        <dbReference type="SAM" id="MobiDB-lite"/>
    </source>
</evidence>
<feature type="compositionally biased region" description="Basic and acidic residues" evidence="6">
    <location>
        <begin position="176"/>
        <end position="185"/>
    </location>
</feature>
<dbReference type="InterPro" id="IPR019533">
    <property type="entry name" value="Peptidase_S26"/>
</dbReference>
<keyword evidence="2 7" id="KW-0812">Transmembrane</keyword>
<dbReference type="SUPFAM" id="SSF51306">
    <property type="entry name" value="LexA/Signal peptidase"/>
    <property type="match status" value="1"/>
</dbReference>
<reference evidence="8 9" key="1">
    <citation type="submission" date="2017-02" db="EMBL/GenBank/DDBJ databases">
        <authorList>
            <person name="Peterson S.W."/>
        </authorList>
    </citation>
    <scope>NUCLEOTIDE SEQUENCE [LARGE SCALE GENOMIC DNA]</scope>
    <source>
        <strain evidence="8 9">DSM 21481</strain>
    </source>
</reference>
<dbReference type="GO" id="GO:0006465">
    <property type="term" value="P:signal peptide processing"/>
    <property type="evidence" value="ECO:0007669"/>
    <property type="project" value="UniProtKB-UniRule"/>
</dbReference>
<accession>A0A1T5L769</accession>
<feature type="transmembrane region" description="Helical" evidence="7">
    <location>
        <begin position="154"/>
        <end position="172"/>
    </location>
</feature>
<dbReference type="EC" id="3.4.21.89" evidence="5"/>
<dbReference type="InterPro" id="IPR001733">
    <property type="entry name" value="Peptidase_S26B"/>
</dbReference>
<keyword evidence="3 7" id="KW-1133">Transmembrane helix</keyword>
<evidence type="ECO:0000256" key="4">
    <source>
        <dbReference type="ARBA" id="ARBA00023136"/>
    </source>
</evidence>
<feature type="transmembrane region" description="Helical" evidence="7">
    <location>
        <begin position="15"/>
        <end position="38"/>
    </location>
</feature>
<dbReference type="GO" id="GO:0009003">
    <property type="term" value="F:signal peptidase activity"/>
    <property type="evidence" value="ECO:0007669"/>
    <property type="project" value="UniProtKB-EC"/>
</dbReference>
<protein>
    <recommendedName>
        <fullName evidence="5">Signal peptidase I</fullName>
        <ecNumber evidence="5">3.4.21.89</ecNumber>
    </recommendedName>
</protein>
<keyword evidence="9" id="KW-1185">Reference proteome</keyword>
<dbReference type="AlphaFoldDB" id="A0A1T5L769"/>
<dbReference type="RefSeq" id="WP_079575286.1">
    <property type="nucleotide sequence ID" value="NZ_FUZQ01000005.1"/>
</dbReference>
<evidence type="ECO:0000256" key="7">
    <source>
        <dbReference type="SAM" id="Phobius"/>
    </source>
</evidence>
<organism evidence="8 9">
    <name type="scientific">Krasilnikoviella flava</name>
    <dbReference type="NCBI Taxonomy" id="526729"/>
    <lineage>
        <taxon>Bacteria</taxon>
        <taxon>Bacillati</taxon>
        <taxon>Actinomycetota</taxon>
        <taxon>Actinomycetes</taxon>
        <taxon>Micrococcales</taxon>
        <taxon>Promicromonosporaceae</taxon>
        <taxon>Krasilnikoviella</taxon>
    </lineage>
</organism>
<comment type="subcellular location">
    <subcellularLocation>
        <location evidence="1">Membrane</location>
    </subcellularLocation>
</comment>
<evidence type="ECO:0000256" key="1">
    <source>
        <dbReference type="ARBA" id="ARBA00004370"/>
    </source>
</evidence>
<dbReference type="GO" id="GO:0016020">
    <property type="term" value="C:membrane"/>
    <property type="evidence" value="ECO:0007669"/>
    <property type="project" value="UniProtKB-SubCell"/>
</dbReference>
<evidence type="ECO:0000256" key="3">
    <source>
        <dbReference type="ARBA" id="ARBA00022989"/>
    </source>
</evidence>
<dbReference type="PANTHER" id="PTHR10806">
    <property type="entry name" value="SIGNAL PEPTIDASE COMPLEX CATALYTIC SUBUNIT SEC11"/>
    <property type="match status" value="1"/>
</dbReference>
<dbReference type="InterPro" id="IPR036286">
    <property type="entry name" value="LexA/Signal_pep-like_sf"/>
</dbReference>
<dbReference type="STRING" id="526729.SAMN04324258_3016"/>
<dbReference type="GO" id="GO:0004252">
    <property type="term" value="F:serine-type endopeptidase activity"/>
    <property type="evidence" value="ECO:0007669"/>
    <property type="project" value="UniProtKB-UniRule"/>
</dbReference>
<evidence type="ECO:0000313" key="8">
    <source>
        <dbReference type="EMBL" id="SKC71565.1"/>
    </source>
</evidence>
<keyword evidence="4 7" id="KW-0472">Membrane</keyword>
<evidence type="ECO:0000256" key="2">
    <source>
        <dbReference type="ARBA" id="ARBA00022692"/>
    </source>
</evidence>
<dbReference type="NCBIfam" id="TIGR02228">
    <property type="entry name" value="sigpep_I_arch"/>
    <property type="match status" value="1"/>
</dbReference>
<proteinExistence type="predicted"/>
<dbReference type="Proteomes" id="UP000189777">
    <property type="component" value="Unassembled WGS sequence"/>
</dbReference>
<dbReference type="EMBL" id="FUZQ01000005">
    <property type="protein sequence ID" value="SKC71565.1"/>
    <property type="molecule type" value="Genomic_DNA"/>
</dbReference>
<feature type="region of interest" description="Disordered" evidence="6">
    <location>
        <begin position="176"/>
        <end position="217"/>
    </location>
</feature>
<sequence>MDPAPTRPVRSARRVLGRVLAGLVLLVAGGALLLVVVVPRLGGGVPYGVATGSMSPALAVGTLVVVRPVAPDEIATGDVVTYQLRSGDPTVVTHRVVGLGTTADGERTLVTRGDANEVADPRPVRAVQVRGVLWYAVPQLGRVMGLGSPQLRQAITTAAAVLLLGYAGWLVAGEVRERRSRKGEEPSPGLETWWPEQESPPGATSPTVPTSDREPVR</sequence>
<dbReference type="OrthoDB" id="3178064at2"/>